<organism evidence="1">
    <name type="scientific">marine sediment metagenome</name>
    <dbReference type="NCBI Taxonomy" id="412755"/>
    <lineage>
        <taxon>unclassified sequences</taxon>
        <taxon>metagenomes</taxon>
        <taxon>ecological metagenomes</taxon>
    </lineage>
</organism>
<feature type="non-terminal residue" evidence="1">
    <location>
        <position position="109"/>
    </location>
</feature>
<dbReference type="EMBL" id="BART01039911">
    <property type="protein sequence ID" value="GAH24399.1"/>
    <property type="molecule type" value="Genomic_DNA"/>
</dbReference>
<dbReference type="InterPro" id="IPR038475">
    <property type="entry name" value="RecG_C_sf"/>
</dbReference>
<evidence type="ECO:0008006" key="2">
    <source>
        <dbReference type="Google" id="ProtNLM"/>
    </source>
</evidence>
<reference evidence="1" key="1">
    <citation type="journal article" date="2014" name="Front. Microbiol.">
        <title>High frequency of phylogenetically diverse reductive dehalogenase-homologous genes in deep subseafloor sedimentary metagenomes.</title>
        <authorList>
            <person name="Kawai M."/>
            <person name="Futagami T."/>
            <person name="Toyoda A."/>
            <person name="Takaki Y."/>
            <person name="Nishi S."/>
            <person name="Hori S."/>
            <person name="Arai W."/>
            <person name="Tsubouchi T."/>
            <person name="Morono Y."/>
            <person name="Uchiyama I."/>
            <person name="Ito T."/>
            <person name="Fujiyama A."/>
            <person name="Inagaki F."/>
            <person name="Takami H."/>
        </authorList>
    </citation>
    <scope>NUCLEOTIDE SEQUENCE</scope>
    <source>
        <strain evidence="1">Expedition CK06-06</strain>
    </source>
</reference>
<comment type="caution">
    <text evidence="1">The sequence shown here is derived from an EMBL/GenBank/DDBJ whole genome shotgun (WGS) entry which is preliminary data.</text>
</comment>
<feature type="non-terminal residue" evidence="1">
    <location>
        <position position="1"/>
    </location>
</feature>
<accession>X1F4T7</accession>
<proteinExistence type="predicted"/>
<evidence type="ECO:0000313" key="1">
    <source>
        <dbReference type="EMBL" id="GAH24399.1"/>
    </source>
</evidence>
<protein>
    <recommendedName>
        <fullName evidence="2">ATP-dependent DNA helicase RecG C-terminal domain-containing protein</fullName>
    </recommendedName>
</protein>
<sequence length="109" mass="12675">KPESAHLIQPHPAQMTWKLEGPEKAYEHFSPPFLLNTTALYQKIRNIQVRILPDNTLFPIEIAKYDQKVVLEALHNCIAHQDYSRNGRIIITELEDKLIFENEGSFYEG</sequence>
<gene>
    <name evidence="1" type="ORF">S01H4_65307</name>
</gene>
<dbReference type="Gene3D" id="3.30.565.60">
    <property type="match status" value="1"/>
</dbReference>
<dbReference type="AlphaFoldDB" id="X1F4T7"/>
<name>X1F4T7_9ZZZZ</name>